<keyword evidence="3" id="KW-1185">Reference proteome</keyword>
<dbReference type="InParanoid" id="A0A7R8UDA8"/>
<organism evidence="2 3">
    <name type="scientific">Hermetia illucens</name>
    <name type="common">Black soldier fly</name>
    <dbReference type="NCBI Taxonomy" id="343691"/>
    <lineage>
        <taxon>Eukaryota</taxon>
        <taxon>Metazoa</taxon>
        <taxon>Ecdysozoa</taxon>
        <taxon>Arthropoda</taxon>
        <taxon>Hexapoda</taxon>
        <taxon>Insecta</taxon>
        <taxon>Pterygota</taxon>
        <taxon>Neoptera</taxon>
        <taxon>Endopterygota</taxon>
        <taxon>Diptera</taxon>
        <taxon>Brachycera</taxon>
        <taxon>Stratiomyomorpha</taxon>
        <taxon>Stratiomyidae</taxon>
        <taxon>Hermetiinae</taxon>
        <taxon>Hermetia</taxon>
    </lineage>
</organism>
<accession>A0A7R8UDA8</accession>
<name>A0A7R8UDA8_HERIL</name>
<dbReference type="Pfam" id="PF05699">
    <property type="entry name" value="Dimer_Tnp_hAT"/>
    <property type="match status" value="1"/>
</dbReference>
<dbReference type="EMBL" id="LR899009">
    <property type="protein sequence ID" value="CAD7078680.1"/>
    <property type="molecule type" value="Genomic_DNA"/>
</dbReference>
<dbReference type="PANTHER" id="PTHR46880">
    <property type="entry name" value="RAS-ASSOCIATING DOMAIN-CONTAINING PROTEIN"/>
    <property type="match status" value="1"/>
</dbReference>
<proteinExistence type="predicted"/>
<evidence type="ECO:0000259" key="1">
    <source>
        <dbReference type="Pfam" id="PF05699"/>
    </source>
</evidence>
<dbReference type="InterPro" id="IPR012337">
    <property type="entry name" value="RNaseH-like_sf"/>
</dbReference>
<dbReference type="GO" id="GO:0046983">
    <property type="term" value="F:protein dimerization activity"/>
    <property type="evidence" value="ECO:0007669"/>
    <property type="project" value="InterPro"/>
</dbReference>
<dbReference type="OrthoDB" id="7762031at2759"/>
<dbReference type="InterPro" id="IPR008906">
    <property type="entry name" value="HATC_C_dom"/>
</dbReference>
<dbReference type="Proteomes" id="UP000594454">
    <property type="component" value="Chromosome 1"/>
</dbReference>
<protein>
    <recommendedName>
        <fullName evidence="1">HAT C-terminal dimerisation domain-containing protein</fullName>
    </recommendedName>
</protein>
<sequence length="167" mass="19257">MFVRFGKYIPRNLSIIAPDNGYACTYKSIAPLLQQVPRLLADNIQEIDSEYRTLINLVKDKEQILDIEEFWRMVARIEIGNEQAFPNLVKLVFAILSFPHSSANVERVFSQVNLMKTKIRNRLENATIKACLQTKGLLKLQNSACTNFKVTTEMRKKCNKAMYDIPK</sequence>
<dbReference type="AlphaFoldDB" id="A0A7R8UDA8"/>
<evidence type="ECO:0000313" key="3">
    <source>
        <dbReference type="Proteomes" id="UP000594454"/>
    </source>
</evidence>
<feature type="domain" description="HAT C-terminal dimerisation" evidence="1">
    <location>
        <begin position="52"/>
        <end position="135"/>
    </location>
</feature>
<reference evidence="2 3" key="1">
    <citation type="submission" date="2020-11" db="EMBL/GenBank/DDBJ databases">
        <authorList>
            <person name="Wallbank WR R."/>
            <person name="Pardo Diaz C."/>
            <person name="Kozak K."/>
            <person name="Martin S."/>
            <person name="Jiggins C."/>
            <person name="Moest M."/>
            <person name="Warren A I."/>
            <person name="Generalovic N T."/>
            <person name="Byers J.R.P. K."/>
            <person name="Montejo-Kovacevich G."/>
            <person name="Yen C E."/>
        </authorList>
    </citation>
    <scope>NUCLEOTIDE SEQUENCE [LARGE SCALE GENOMIC DNA]</scope>
</reference>
<gene>
    <name evidence="2" type="ORF">HERILL_LOCUS1935</name>
</gene>
<dbReference type="SUPFAM" id="SSF53098">
    <property type="entry name" value="Ribonuclease H-like"/>
    <property type="match status" value="1"/>
</dbReference>
<dbReference type="PANTHER" id="PTHR46880:SF5">
    <property type="entry name" value="DUF4371 DOMAIN-CONTAINING PROTEIN"/>
    <property type="match status" value="1"/>
</dbReference>
<evidence type="ECO:0000313" key="2">
    <source>
        <dbReference type="EMBL" id="CAD7078680.1"/>
    </source>
</evidence>